<dbReference type="KEGG" id="more:E1B28_010108"/>
<evidence type="ECO:0000256" key="8">
    <source>
        <dbReference type="PROSITE-ProRule" id="PRU00094"/>
    </source>
</evidence>
<gene>
    <name evidence="11" type="ORF">E1B28_010108</name>
</gene>
<evidence type="ECO:0000256" key="2">
    <source>
        <dbReference type="ARBA" id="ARBA00022723"/>
    </source>
</evidence>
<reference evidence="11" key="1">
    <citation type="journal article" date="2021" name="Genome Biol. Evol.">
        <title>The assembled and annotated genome of the fairy-ring fungus Marasmius oreades.</title>
        <authorList>
            <person name="Hiltunen M."/>
            <person name="Ament-Velasquez S.L."/>
            <person name="Johannesson H."/>
        </authorList>
    </citation>
    <scope>NUCLEOTIDE SEQUENCE</scope>
    <source>
        <strain evidence="11">03SP1</strain>
    </source>
</reference>
<feature type="compositionally biased region" description="Basic and acidic residues" evidence="9">
    <location>
        <begin position="864"/>
        <end position="878"/>
    </location>
</feature>
<feature type="compositionally biased region" description="Low complexity" evidence="9">
    <location>
        <begin position="394"/>
        <end position="405"/>
    </location>
</feature>
<dbReference type="OrthoDB" id="515401at2759"/>
<keyword evidence="12" id="KW-1185">Reference proteome</keyword>
<protein>
    <recommendedName>
        <fullName evidence="10">GATA-type domain-containing protein</fullName>
    </recommendedName>
</protein>
<keyword evidence="3 8" id="KW-0863">Zinc-finger</keyword>
<evidence type="ECO:0000259" key="10">
    <source>
        <dbReference type="PROSITE" id="PS50114"/>
    </source>
</evidence>
<dbReference type="EMBL" id="CM032186">
    <property type="protein sequence ID" value="KAG7091049.1"/>
    <property type="molecule type" value="Genomic_DNA"/>
</dbReference>
<sequence>MSREQWPERPDQWANLFSAPLSPNVFAALAASGVFGPPIVDQHNEPNHWPAFTSPYPPSTTTSNNIPHHPLPPPQLPPSLWMSPHHGQDRSSYLHSPVVSPNSPKSTIFSDIFSDGLFSSKPSQANSPFTSPRLSGSPDVLPSQLPALDVEDPEQLAKQDPLATQVWRMYARTKATLPHAQRMENITWRMMALALKKKKEDEQQQQSQQNQKVPNLLDQQKSKPVSAASAAAVPIIIKQPSTSTSNSEVIHTEPDERGRRIDKGKGRVVRVVGFDGTNQDKFDLPEDTPMDWRAFSRSRSRISMDWTPTTRSRSRPPEFHNETMISTDFHFPGPASAPGASFSMSSSSTSTPSYRIATTTTSSGKGMASHAPSLLSASRMSPPTSKANLPASHSSTSIYDDPLSSSSTSTTTSWAFPSLSMSSASTDTSAFSSPVFAPSSLPSFGLHGLSRTPAQNQTDDFSLDGEQLFFDNSQLSPHPPTQYQPHHPQTLSAQHPTPHIHSHHHTQHQIPPELRTFPRHVRKTSFDHTVSKESLFSGLGGRHQVNGRPLPPKEQQIQITQAQGLLGKRRAEAPHAESMLRADPVLLSPDPGSLGITSEITSLHSRRSSGVTSPTTSYLSSSFPISSFNFSFPSSTSIVGGYDRLFDGGDPTNSNSLSSTPNGTNGLSPAAASASAVMAENYARMATLGNAAEDGVDYSTLMGLMYNPTPNSTAPSSTPTPAPYYVDPTQVSSAAPDISGNGVGPDGFGAEGFVAFHASPVSSDGWGTSAGALLANSATTSPNASNHSNVSTPPSSAPEAASGAGGGGGTNGRAGGRKYIPLKSSSQVQDSSGGISPKGGVQRRKSTSAAGVGELRSSASTPDPSDKPGGDKEGKEGDGDGGGSVTLCTNCHTTNTPLWRRDPEGQPLCNACGLFYKLHGVVRPLSLKTDVIKKRNRASGTPSSSSRKSGNSNNSASAPSGLPKIATRPRSQSNVGGNGSNDSTASGANSTGAGTGGLKRQRRTSQSAR</sequence>
<evidence type="ECO:0000313" key="11">
    <source>
        <dbReference type="EMBL" id="KAG7091049.1"/>
    </source>
</evidence>
<keyword evidence="6" id="KW-0804">Transcription</keyword>
<dbReference type="GO" id="GO:0008270">
    <property type="term" value="F:zinc ion binding"/>
    <property type="evidence" value="ECO:0007669"/>
    <property type="project" value="UniProtKB-KW"/>
</dbReference>
<feature type="compositionally biased region" description="Low complexity" evidence="9">
    <location>
        <begin position="483"/>
        <end position="497"/>
    </location>
</feature>
<dbReference type="GO" id="GO:0000122">
    <property type="term" value="P:negative regulation of transcription by RNA polymerase II"/>
    <property type="evidence" value="ECO:0007669"/>
    <property type="project" value="TreeGrafter"/>
</dbReference>
<feature type="compositionally biased region" description="Low complexity" evidence="9">
    <location>
        <begin position="938"/>
        <end position="963"/>
    </location>
</feature>
<dbReference type="GeneID" id="66079184"/>
<feature type="region of interest" description="Disordered" evidence="9">
    <location>
        <begin position="45"/>
        <end position="101"/>
    </location>
</feature>
<dbReference type="GO" id="GO:0000981">
    <property type="term" value="F:DNA-binding transcription factor activity, RNA polymerase II-specific"/>
    <property type="evidence" value="ECO:0007669"/>
    <property type="project" value="TreeGrafter"/>
</dbReference>
<evidence type="ECO:0000256" key="6">
    <source>
        <dbReference type="ARBA" id="ARBA00023163"/>
    </source>
</evidence>
<dbReference type="AlphaFoldDB" id="A0A9P7RWI6"/>
<feature type="region of interest" description="Disordered" evidence="9">
    <location>
        <begin position="777"/>
        <end position="881"/>
    </location>
</feature>
<evidence type="ECO:0000256" key="1">
    <source>
        <dbReference type="ARBA" id="ARBA00004123"/>
    </source>
</evidence>
<feature type="region of interest" description="Disordered" evidence="9">
    <location>
        <begin position="330"/>
        <end position="405"/>
    </location>
</feature>
<comment type="caution">
    <text evidence="11">The sequence shown here is derived from an EMBL/GenBank/DDBJ whole genome shotgun (WGS) entry which is preliminary data.</text>
</comment>
<dbReference type="PROSITE" id="PS00344">
    <property type="entry name" value="GATA_ZN_FINGER_1"/>
    <property type="match status" value="1"/>
</dbReference>
<evidence type="ECO:0000256" key="7">
    <source>
        <dbReference type="ARBA" id="ARBA00023242"/>
    </source>
</evidence>
<comment type="subcellular location">
    <subcellularLocation>
        <location evidence="1">Nucleus</location>
    </subcellularLocation>
</comment>
<feature type="compositionally biased region" description="Low complexity" evidence="9">
    <location>
        <begin position="331"/>
        <end position="353"/>
    </location>
</feature>
<dbReference type="InterPro" id="IPR013088">
    <property type="entry name" value="Znf_NHR/GATA"/>
</dbReference>
<feature type="region of interest" description="Disordered" evidence="9">
    <location>
        <begin position="933"/>
        <end position="1009"/>
    </location>
</feature>
<evidence type="ECO:0000256" key="4">
    <source>
        <dbReference type="ARBA" id="ARBA00022833"/>
    </source>
</evidence>
<dbReference type="PROSITE" id="PS50114">
    <property type="entry name" value="GATA_ZN_FINGER_2"/>
    <property type="match status" value="1"/>
</dbReference>
<feature type="compositionally biased region" description="Polar residues" evidence="9">
    <location>
        <begin position="90"/>
        <end position="101"/>
    </location>
</feature>
<feature type="region of interest" description="Disordered" evidence="9">
    <location>
        <begin position="197"/>
        <end position="225"/>
    </location>
</feature>
<dbReference type="GO" id="GO:0000978">
    <property type="term" value="F:RNA polymerase II cis-regulatory region sequence-specific DNA binding"/>
    <property type="evidence" value="ECO:0007669"/>
    <property type="project" value="TreeGrafter"/>
</dbReference>
<feature type="compositionally biased region" description="Polar residues" evidence="9">
    <location>
        <begin position="823"/>
        <end position="834"/>
    </location>
</feature>
<dbReference type="SUPFAM" id="SSF57716">
    <property type="entry name" value="Glucocorticoid receptor-like (DNA-binding domain)"/>
    <property type="match status" value="1"/>
</dbReference>
<feature type="compositionally biased region" description="Gly residues" evidence="9">
    <location>
        <begin position="803"/>
        <end position="814"/>
    </location>
</feature>
<accession>A0A9P7RWI6</accession>
<dbReference type="Pfam" id="PF00320">
    <property type="entry name" value="GATA"/>
    <property type="match status" value="1"/>
</dbReference>
<proteinExistence type="predicted"/>
<dbReference type="GO" id="GO:0005634">
    <property type="term" value="C:nucleus"/>
    <property type="evidence" value="ECO:0007669"/>
    <property type="project" value="UniProtKB-SubCell"/>
</dbReference>
<keyword evidence="2" id="KW-0479">Metal-binding</keyword>
<dbReference type="InterPro" id="IPR000679">
    <property type="entry name" value="Znf_GATA"/>
</dbReference>
<dbReference type="PRINTS" id="PR00619">
    <property type="entry name" value="GATAZNFINGER"/>
</dbReference>
<name>A0A9P7RWI6_9AGAR</name>
<evidence type="ECO:0000313" key="12">
    <source>
        <dbReference type="Proteomes" id="UP001049176"/>
    </source>
</evidence>
<feature type="compositionally biased region" description="Low complexity" evidence="9">
    <location>
        <begin position="793"/>
        <end position="802"/>
    </location>
</feature>
<dbReference type="PANTHER" id="PTHR10071">
    <property type="entry name" value="TRANSCRIPTION FACTOR GATA FAMILY MEMBER"/>
    <property type="match status" value="1"/>
</dbReference>
<evidence type="ECO:0000256" key="3">
    <source>
        <dbReference type="ARBA" id="ARBA00022771"/>
    </source>
</evidence>
<dbReference type="FunFam" id="3.30.50.10:FF:000007">
    <property type="entry name" value="Nitrogen regulatory AreA, N-terminal"/>
    <property type="match status" value="1"/>
</dbReference>
<dbReference type="PANTHER" id="PTHR10071:SF281">
    <property type="entry name" value="BOX A-BINDING FACTOR-RELATED"/>
    <property type="match status" value="1"/>
</dbReference>
<dbReference type="Gene3D" id="3.30.50.10">
    <property type="entry name" value="Erythroid Transcription Factor GATA-1, subunit A"/>
    <property type="match status" value="1"/>
</dbReference>
<keyword evidence="7" id="KW-0539">Nucleus</keyword>
<dbReference type="GO" id="GO:0045944">
    <property type="term" value="P:positive regulation of transcription by RNA polymerase II"/>
    <property type="evidence" value="ECO:0007669"/>
    <property type="project" value="TreeGrafter"/>
</dbReference>
<feature type="compositionally biased region" description="Low complexity" evidence="9">
    <location>
        <begin position="983"/>
        <end position="992"/>
    </location>
</feature>
<feature type="domain" description="GATA-type" evidence="10">
    <location>
        <begin position="888"/>
        <end position="935"/>
    </location>
</feature>
<feature type="compositionally biased region" description="Polar residues" evidence="9">
    <location>
        <begin position="777"/>
        <end position="792"/>
    </location>
</feature>
<evidence type="ECO:0000256" key="5">
    <source>
        <dbReference type="ARBA" id="ARBA00023015"/>
    </source>
</evidence>
<dbReference type="SMART" id="SM00401">
    <property type="entry name" value="ZnF_GATA"/>
    <property type="match status" value="1"/>
</dbReference>
<feature type="compositionally biased region" description="Polar residues" evidence="9">
    <location>
        <begin position="375"/>
        <end position="393"/>
    </location>
</feature>
<dbReference type="Proteomes" id="UP001049176">
    <property type="component" value="Chromosome 6"/>
</dbReference>
<dbReference type="Pfam" id="PF08550">
    <property type="entry name" value="GATA_AreA"/>
    <property type="match status" value="1"/>
</dbReference>
<organism evidence="11 12">
    <name type="scientific">Marasmius oreades</name>
    <name type="common">fairy-ring Marasmius</name>
    <dbReference type="NCBI Taxonomy" id="181124"/>
    <lineage>
        <taxon>Eukaryota</taxon>
        <taxon>Fungi</taxon>
        <taxon>Dikarya</taxon>
        <taxon>Basidiomycota</taxon>
        <taxon>Agaricomycotina</taxon>
        <taxon>Agaricomycetes</taxon>
        <taxon>Agaricomycetidae</taxon>
        <taxon>Agaricales</taxon>
        <taxon>Marasmiineae</taxon>
        <taxon>Marasmiaceae</taxon>
        <taxon>Marasmius</taxon>
    </lineage>
</organism>
<feature type="region of interest" description="Disordered" evidence="9">
    <location>
        <begin position="473"/>
        <end position="511"/>
    </location>
</feature>
<dbReference type="CDD" id="cd00202">
    <property type="entry name" value="ZnF_GATA"/>
    <property type="match status" value="1"/>
</dbReference>
<feature type="compositionally biased region" description="Basic residues" evidence="9">
    <location>
        <begin position="498"/>
        <end position="507"/>
    </location>
</feature>
<keyword evidence="4" id="KW-0862">Zinc</keyword>
<evidence type="ECO:0000256" key="9">
    <source>
        <dbReference type="SAM" id="MobiDB-lite"/>
    </source>
</evidence>
<dbReference type="InterPro" id="IPR039355">
    <property type="entry name" value="Transcription_factor_GATA"/>
</dbReference>
<dbReference type="RefSeq" id="XP_043007519.1">
    <property type="nucleotide sequence ID" value="XM_043155058.1"/>
</dbReference>
<dbReference type="InterPro" id="IPR013860">
    <property type="entry name" value="AreA_GATA"/>
</dbReference>
<keyword evidence="5" id="KW-0805">Transcription regulation</keyword>